<gene>
    <name evidence="2" type="ORF">RF11_00019</name>
</gene>
<proteinExistence type="predicted"/>
<comment type="caution">
    <text evidence="2">The sequence shown here is derived from an EMBL/GenBank/DDBJ whole genome shotgun (WGS) entry which is preliminary data.</text>
</comment>
<organism evidence="2 3">
    <name type="scientific">Thelohanellus kitauei</name>
    <name type="common">Myxosporean</name>
    <dbReference type="NCBI Taxonomy" id="669202"/>
    <lineage>
        <taxon>Eukaryota</taxon>
        <taxon>Metazoa</taxon>
        <taxon>Cnidaria</taxon>
        <taxon>Myxozoa</taxon>
        <taxon>Myxosporea</taxon>
        <taxon>Bivalvulida</taxon>
        <taxon>Platysporina</taxon>
        <taxon>Myxobolidae</taxon>
        <taxon>Thelohanellus</taxon>
    </lineage>
</organism>
<reference evidence="2 3" key="1">
    <citation type="journal article" date="2014" name="Genome Biol. Evol.">
        <title>The genome of the myxosporean Thelohanellus kitauei shows adaptations to nutrient acquisition within its fish host.</title>
        <authorList>
            <person name="Yang Y."/>
            <person name="Xiong J."/>
            <person name="Zhou Z."/>
            <person name="Huo F."/>
            <person name="Miao W."/>
            <person name="Ran C."/>
            <person name="Liu Y."/>
            <person name="Zhang J."/>
            <person name="Feng J."/>
            <person name="Wang M."/>
            <person name="Wang M."/>
            <person name="Wang L."/>
            <person name="Yao B."/>
        </authorList>
    </citation>
    <scope>NUCLEOTIDE SEQUENCE [LARGE SCALE GENOMIC DNA]</scope>
    <source>
        <strain evidence="2">Wuqing</strain>
    </source>
</reference>
<accession>A0A0C2NCM0</accession>
<evidence type="ECO:0000313" key="2">
    <source>
        <dbReference type="EMBL" id="KII74035.1"/>
    </source>
</evidence>
<dbReference type="EMBL" id="JWZT01000567">
    <property type="protein sequence ID" value="KII74035.1"/>
    <property type="molecule type" value="Genomic_DNA"/>
</dbReference>
<dbReference type="AlphaFoldDB" id="A0A0C2NCM0"/>
<dbReference type="Proteomes" id="UP000031668">
    <property type="component" value="Unassembled WGS sequence"/>
</dbReference>
<dbReference type="OrthoDB" id="5576441at2759"/>
<feature type="compositionally biased region" description="Polar residues" evidence="1">
    <location>
        <begin position="74"/>
        <end position="87"/>
    </location>
</feature>
<name>A0A0C2NCM0_THEKT</name>
<feature type="compositionally biased region" description="Basic and acidic residues" evidence="1">
    <location>
        <begin position="1"/>
        <end position="10"/>
    </location>
</feature>
<feature type="region of interest" description="Disordered" evidence="1">
    <location>
        <begin position="1"/>
        <end position="32"/>
    </location>
</feature>
<protein>
    <submittedName>
        <fullName evidence="2">Uncharacterized protein</fullName>
    </submittedName>
</protein>
<evidence type="ECO:0000256" key="1">
    <source>
        <dbReference type="SAM" id="MobiDB-lite"/>
    </source>
</evidence>
<sequence>MDPKNNESVKSKLGCLPEPRIHSQKLPSENKNKQIANEINEMDTPTLRIQVRKYGIKPMGKSKMRAILQEISEQTSSNVCNEKTSNPIPKPVRPKSNNDISDDELKNKIALNDKLFEQIITFNVCIL</sequence>
<keyword evidence="3" id="KW-1185">Reference proteome</keyword>
<evidence type="ECO:0000313" key="3">
    <source>
        <dbReference type="Proteomes" id="UP000031668"/>
    </source>
</evidence>
<feature type="region of interest" description="Disordered" evidence="1">
    <location>
        <begin position="74"/>
        <end position="101"/>
    </location>
</feature>